<evidence type="ECO:0000313" key="11">
    <source>
        <dbReference type="EMBL" id="CQR53091.1"/>
    </source>
</evidence>
<dbReference type="InterPro" id="IPR013767">
    <property type="entry name" value="PAS_fold"/>
</dbReference>
<dbReference type="InterPro" id="IPR000700">
    <property type="entry name" value="PAS-assoc_C"/>
</dbReference>
<dbReference type="SMART" id="SM00387">
    <property type="entry name" value="HATPase_c"/>
    <property type="match status" value="1"/>
</dbReference>
<dbReference type="SMART" id="SM00091">
    <property type="entry name" value="PAS"/>
    <property type="match status" value="2"/>
</dbReference>
<dbReference type="InterPro" id="IPR003661">
    <property type="entry name" value="HisK_dim/P_dom"/>
</dbReference>
<dbReference type="SUPFAM" id="SSF55785">
    <property type="entry name" value="PYP-like sensor domain (PAS domain)"/>
    <property type="match status" value="2"/>
</dbReference>
<feature type="domain" description="Histidine kinase" evidence="8">
    <location>
        <begin position="469"/>
        <end position="673"/>
    </location>
</feature>
<dbReference type="InterPro" id="IPR005467">
    <property type="entry name" value="His_kinase_dom"/>
</dbReference>
<feature type="domain" description="PAC" evidence="10">
    <location>
        <begin position="294"/>
        <end position="346"/>
    </location>
</feature>
<feature type="transmembrane region" description="Helical" evidence="7">
    <location>
        <begin position="64"/>
        <end position="90"/>
    </location>
</feature>
<evidence type="ECO:0000259" key="10">
    <source>
        <dbReference type="PROSITE" id="PS50113"/>
    </source>
</evidence>
<protein>
    <recommendedName>
        <fullName evidence="2">histidine kinase</fullName>
        <ecNumber evidence="2">2.7.13.3</ecNumber>
    </recommendedName>
</protein>
<dbReference type="SUPFAM" id="SSF47384">
    <property type="entry name" value="Homodimeric domain of signal transducing histidine kinase"/>
    <property type="match status" value="1"/>
</dbReference>
<dbReference type="InterPro" id="IPR036890">
    <property type="entry name" value="HATPase_C_sf"/>
</dbReference>
<evidence type="ECO:0000256" key="2">
    <source>
        <dbReference type="ARBA" id="ARBA00012438"/>
    </source>
</evidence>
<dbReference type="InterPro" id="IPR004358">
    <property type="entry name" value="Sig_transdc_His_kin-like_C"/>
</dbReference>
<feature type="transmembrane region" description="Helical" evidence="7">
    <location>
        <begin position="147"/>
        <end position="170"/>
    </location>
</feature>
<organism evidence="11 12">
    <name type="scientific">Haloferax massiliensis</name>
    <dbReference type="NCBI Taxonomy" id="1476858"/>
    <lineage>
        <taxon>Archaea</taxon>
        <taxon>Methanobacteriati</taxon>
        <taxon>Methanobacteriota</taxon>
        <taxon>Stenosarchaea group</taxon>
        <taxon>Halobacteria</taxon>
        <taxon>Halobacteriales</taxon>
        <taxon>Haloferacaceae</taxon>
        <taxon>Haloferax</taxon>
    </lineage>
</organism>
<keyword evidence="12" id="KW-1185">Reference proteome</keyword>
<evidence type="ECO:0000256" key="7">
    <source>
        <dbReference type="SAM" id="Phobius"/>
    </source>
</evidence>
<dbReference type="SMART" id="SM00388">
    <property type="entry name" value="HisKA"/>
    <property type="match status" value="1"/>
</dbReference>
<dbReference type="PANTHER" id="PTHR43711">
    <property type="entry name" value="TWO-COMPONENT HISTIDINE KINASE"/>
    <property type="match status" value="1"/>
</dbReference>
<evidence type="ECO:0000256" key="6">
    <source>
        <dbReference type="ARBA" id="ARBA00023012"/>
    </source>
</evidence>
<accession>A0A0D6JVK7</accession>
<comment type="catalytic activity">
    <reaction evidence="1">
        <text>ATP + protein L-histidine = ADP + protein N-phospho-L-histidine.</text>
        <dbReference type="EC" id="2.7.13.3"/>
    </reaction>
</comment>
<feature type="transmembrane region" description="Helical" evidence="7">
    <location>
        <begin position="102"/>
        <end position="127"/>
    </location>
</feature>
<dbReference type="GO" id="GO:0006355">
    <property type="term" value="P:regulation of DNA-templated transcription"/>
    <property type="evidence" value="ECO:0007669"/>
    <property type="project" value="InterPro"/>
</dbReference>
<feature type="transmembrane region" description="Helical" evidence="7">
    <location>
        <begin position="6"/>
        <end position="25"/>
    </location>
</feature>
<reference evidence="12" key="1">
    <citation type="submission" date="2015-03" db="EMBL/GenBank/DDBJ databases">
        <authorList>
            <person name="Urmite Genomes"/>
        </authorList>
    </citation>
    <scope>NUCLEOTIDE SEQUENCE [LARGE SCALE GENOMIC DNA]</scope>
    <source>
        <strain evidence="12">Arc-Hr</strain>
    </source>
</reference>
<dbReference type="Gene3D" id="1.10.287.130">
    <property type="match status" value="1"/>
</dbReference>
<evidence type="ECO:0000259" key="9">
    <source>
        <dbReference type="PROSITE" id="PS50112"/>
    </source>
</evidence>
<evidence type="ECO:0000256" key="5">
    <source>
        <dbReference type="ARBA" id="ARBA00022777"/>
    </source>
</evidence>
<evidence type="ECO:0000256" key="3">
    <source>
        <dbReference type="ARBA" id="ARBA00022553"/>
    </source>
</evidence>
<dbReference type="PRINTS" id="PR00344">
    <property type="entry name" value="BCTRLSENSOR"/>
</dbReference>
<dbReference type="SUPFAM" id="SSF55874">
    <property type="entry name" value="ATPase domain of HSP90 chaperone/DNA topoisomerase II/histidine kinase"/>
    <property type="match status" value="1"/>
</dbReference>
<dbReference type="CDD" id="cd00082">
    <property type="entry name" value="HisKA"/>
    <property type="match status" value="1"/>
</dbReference>
<dbReference type="CDD" id="cd00130">
    <property type="entry name" value="PAS"/>
    <property type="match status" value="2"/>
</dbReference>
<evidence type="ECO:0000259" key="8">
    <source>
        <dbReference type="PROSITE" id="PS50109"/>
    </source>
</evidence>
<feature type="transmembrane region" description="Helical" evidence="7">
    <location>
        <begin position="37"/>
        <end position="58"/>
    </location>
</feature>
<keyword evidence="4" id="KW-0808">Transferase</keyword>
<dbReference type="Pfam" id="PF00989">
    <property type="entry name" value="PAS"/>
    <property type="match status" value="1"/>
</dbReference>
<keyword evidence="7" id="KW-0812">Transmembrane</keyword>
<dbReference type="AlphaFoldDB" id="A0A0D6JVK7"/>
<keyword evidence="5 11" id="KW-0418">Kinase</keyword>
<proteinExistence type="predicted"/>
<dbReference type="Pfam" id="PF02518">
    <property type="entry name" value="HATPase_c"/>
    <property type="match status" value="1"/>
</dbReference>
<keyword evidence="6" id="KW-0902">Two-component regulatory system</keyword>
<dbReference type="GO" id="GO:0000155">
    <property type="term" value="F:phosphorelay sensor kinase activity"/>
    <property type="evidence" value="ECO:0007669"/>
    <property type="project" value="InterPro"/>
</dbReference>
<feature type="transmembrane region" description="Helical" evidence="7">
    <location>
        <begin position="182"/>
        <end position="201"/>
    </location>
</feature>
<name>A0A0D6JVK7_9EURY</name>
<gene>
    <name evidence="11" type="primary">gchK_4</name>
    <name evidence="11" type="ORF">BN996_03455</name>
</gene>
<dbReference type="Gene3D" id="3.30.450.20">
    <property type="entry name" value="PAS domain"/>
    <property type="match status" value="2"/>
</dbReference>
<dbReference type="InterPro" id="IPR031621">
    <property type="entry name" value="HisKA_7TM"/>
</dbReference>
<sequence>MSLLPSPYVGALAFAAVVSAGVASYGWRYRDEPSGRWFIALTVSAGCWSLFEMLFLLADSPGTRFLWFVLESVPAESSVFFTLLFALEIAGYERWVSRRTAALLAVWPALTIAGVATNALGVHALLWESLSFSTVGGITATEIAPGPLFWVDVVYSYVAIGAALVVLGIHYLRSRQIYRKQALVLFVAILTPAVVGAVYLLRPFMPANPIAVSFAATSSLLAVGLSRYRILDISPIARDLVIERMADPVVVVDRKGRLADSNPSARALFDGSPSLLGSSVADVFGAETASALESGGELRVVDDNGEARHFEVDRSAVTDGRDAVRGHLHILHDITERRVRERWFRALTENASDLIFVLDAHGSVTYLSDSAAQTLGADEDPSEVQSMKRFLHPDDEDAAVETFRESLERPDEDATAELRFRSSTRGWRAFSVRCRNLLDDPVVGGVVVNAHDVTDRRKHEQQLETFANVVSHDLRNPLNVAEGYLELVKETDRPDPDHVERIEAAHERMGEIIADVLALARGGTVDERETVSLDAAAAEAWANVETGTATLDIEESASFDADRTRLLQLLENLFRNAVEHGSTGSRDSPDDAVEHVGDGVTVTVGATPDGFFVEDDGPGVPPADRPKLFESGFTTAADGTGFGLAIVQTIADAHGWSIGYEDATDAGARFVVRGVEVAADSAQEAGVASSDDA</sequence>
<dbReference type="PANTHER" id="PTHR43711:SF1">
    <property type="entry name" value="HISTIDINE KINASE 1"/>
    <property type="match status" value="1"/>
</dbReference>
<dbReference type="Proteomes" id="UP000198902">
    <property type="component" value="Unassembled WGS sequence"/>
</dbReference>
<feature type="domain" description="PAS" evidence="9">
    <location>
        <begin position="340"/>
        <end position="410"/>
    </location>
</feature>
<keyword evidence="3" id="KW-0597">Phosphoprotein</keyword>
<keyword evidence="7" id="KW-1133">Transmembrane helix</keyword>
<dbReference type="Pfam" id="PF16927">
    <property type="entry name" value="HisKA_7TM"/>
    <property type="match status" value="1"/>
</dbReference>
<dbReference type="InterPro" id="IPR003594">
    <property type="entry name" value="HATPase_dom"/>
</dbReference>
<dbReference type="InterPro" id="IPR000014">
    <property type="entry name" value="PAS"/>
</dbReference>
<dbReference type="Pfam" id="PF13426">
    <property type="entry name" value="PAS_9"/>
    <property type="match status" value="1"/>
</dbReference>
<dbReference type="InterPro" id="IPR050736">
    <property type="entry name" value="Sensor_HK_Regulatory"/>
</dbReference>
<dbReference type="PROSITE" id="PS50109">
    <property type="entry name" value="HIS_KIN"/>
    <property type="match status" value="1"/>
</dbReference>
<dbReference type="InterPro" id="IPR035965">
    <property type="entry name" value="PAS-like_dom_sf"/>
</dbReference>
<evidence type="ECO:0000256" key="1">
    <source>
        <dbReference type="ARBA" id="ARBA00000085"/>
    </source>
</evidence>
<dbReference type="EC" id="2.7.13.3" evidence="2"/>
<evidence type="ECO:0000256" key="4">
    <source>
        <dbReference type="ARBA" id="ARBA00022679"/>
    </source>
</evidence>
<dbReference type="NCBIfam" id="TIGR00229">
    <property type="entry name" value="sensory_box"/>
    <property type="match status" value="1"/>
</dbReference>
<keyword evidence="7" id="KW-0472">Membrane</keyword>
<dbReference type="InterPro" id="IPR036097">
    <property type="entry name" value="HisK_dim/P_sf"/>
</dbReference>
<dbReference type="PROSITE" id="PS50112">
    <property type="entry name" value="PAS"/>
    <property type="match status" value="1"/>
</dbReference>
<dbReference type="Gene3D" id="3.30.565.10">
    <property type="entry name" value="Histidine kinase-like ATPase, C-terminal domain"/>
    <property type="match status" value="1"/>
</dbReference>
<evidence type="ECO:0000313" key="12">
    <source>
        <dbReference type="Proteomes" id="UP000198902"/>
    </source>
</evidence>
<dbReference type="EMBL" id="CSTE01000005">
    <property type="protein sequence ID" value="CQR53091.1"/>
    <property type="molecule type" value="Genomic_DNA"/>
</dbReference>
<dbReference type="Pfam" id="PF00512">
    <property type="entry name" value="HisKA"/>
    <property type="match status" value="1"/>
</dbReference>
<dbReference type="PROSITE" id="PS50113">
    <property type="entry name" value="PAC"/>
    <property type="match status" value="1"/>
</dbReference>